<dbReference type="RefSeq" id="WP_156116103.1">
    <property type="nucleotide sequence ID" value="NZ_FNNA01000001.1"/>
</dbReference>
<dbReference type="AlphaFoldDB" id="A0A1H2SLI6"/>
<gene>
    <name evidence="2" type="ORF">SAMN05444276_101666</name>
</gene>
<evidence type="ECO:0000313" key="2">
    <source>
        <dbReference type="EMBL" id="SDW32428.1"/>
    </source>
</evidence>
<accession>A0A1H2SLI6</accession>
<sequence>MNRLTLRRAARMFGRITADDITDAVGAMLIFATLAAGIWVLAGLGLVESGHELAGVAR</sequence>
<keyword evidence="1" id="KW-0812">Transmembrane</keyword>
<dbReference type="STRING" id="1545044.SAMN05444276_101666"/>
<organism evidence="2 3">
    <name type="scientific">Paracoccus sanguinis</name>
    <dbReference type="NCBI Taxonomy" id="1545044"/>
    <lineage>
        <taxon>Bacteria</taxon>
        <taxon>Pseudomonadati</taxon>
        <taxon>Pseudomonadota</taxon>
        <taxon>Alphaproteobacteria</taxon>
        <taxon>Rhodobacterales</taxon>
        <taxon>Paracoccaceae</taxon>
        <taxon>Paracoccus</taxon>
    </lineage>
</organism>
<name>A0A1H2SLI6_9RHOB</name>
<evidence type="ECO:0000256" key="1">
    <source>
        <dbReference type="SAM" id="Phobius"/>
    </source>
</evidence>
<feature type="transmembrane region" description="Helical" evidence="1">
    <location>
        <begin position="21"/>
        <end position="42"/>
    </location>
</feature>
<dbReference type="EMBL" id="FNNA01000001">
    <property type="protein sequence ID" value="SDW32428.1"/>
    <property type="molecule type" value="Genomic_DNA"/>
</dbReference>
<keyword evidence="1" id="KW-1133">Transmembrane helix</keyword>
<protein>
    <submittedName>
        <fullName evidence="2">Uncharacterized protein</fullName>
    </submittedName>
</protein>
<reference evidence="3" key="1">
    <citation type="submission" date="2016-10" db="EMBL/GenBank/DDBJ databases">
        <authorList>
            <person name="Varghese N."/>
            <person name="Submissions S."/>
        </authorList>
    </citation>
    <scope>NUCLEOTIDE SEQUENCE [LARGE SCALE GENOMIC DNA]</scope>
    <source>
        <strain evidence="3">DSM 29303</strain>
    </source>
</reference>
<keyword evidence="3" id="KW-1185">Reference proteome</keyword>
<dbReference type="Proteomes" id="UP000182944">
    <property type="component" value="Unassembled WGS sequence"/>
</dbReference>
<evidence type="ECO:0000313" key="3">
    <source>
        <dbReference type="Proteomes" id="UP000182944"/>
    </source>
</evidence>
<proteinExistence type="predicted"/>
<keyword evidence="1" id="KW-0472">Membrane</keyword>